<dbReference type="PANTHER" id="PTHR43791:SF24">
    <property type="entry name" value="NICOTINIC ACID PLASMA MEMBRANE TRANSPORTER"/>
    <property type="match status" value="1"/>
</dbReference>
<keyword evidence="2" id="KW-0813">Transport</keyword>
<dbReference type="GO" id="GO:0003677">
    <property type="term" value="F:DNA binding"/>
    <property type="evidence" value="ECO:0007669"/>
    <property type="project" value="InterPro"/>
</dbReference>
<feature type="transmembrane region" description="Helical" evidence="8">
    <location>
        <begin position="204"/>
        <end position="226"/>
    </location>
</feature>
<feature type="transmembrane region" description="Helical" evidence="8">
    <location>
        <begin position="365"/>
        <end position="390"/>
    </location>
</feature>
<dbReference type="GO" id="GO:0006351">
    <property type="term" value="P:DNA-templated transcription"/>
    <property type="evidence" value="ECO:0007669"/>
    <property type="project" value="InterPro"/>
</dbReference>
<feature type="transmembrane region" description="Helical" evidence="8">
    <location>
        <begin position="311"/>
        <end position="331"/>
    </location>
</feature>
<evidence type="ECO:0000256" key="7">
    <source>
        <dbReference type="SAM" id="MobiDB-lite"/>
    </source>
</evidence>
<evidence type="ECO:0000256" key="1">
    <source>
        <dbReference type="ARBA" id="ARBA00004141"/>
    </source>
</evidence>
<reference evidence="10 11" key="1">
    <citation type="submission" date="2015-01" db="EMBL/GenBank/DDBJ databases">
        <title>The Genome Sequence of Exophiala spinifera CBS89968.</title>
        <authorList>
            <consortium name="The Broad Institute Genomics Platform"/>
            <person name="Cuomo C."/>
            <person name="de Hoog S."/>
            <person name="Gorbushina A."/>
            <person name="Stielow B."/>
            <person name="Teixiera M."/>
            <person name="Abouelleil A."/>
            <person name="Chapman S.B."/>
            <person name="Priest M."/>
            <person name="Young S.K."/>
            <person name="Wortman J."/>
            <person name="Nusbaum C."/>
            <person name="Birren B."/>
        </authorList>
    </citation>
    <scope>NUCLEOTIDE SEQUENCE [LARGE SCALE GENOMIC DNA]</scope>
    <source>
        <strain evidence="10 11">CBS 89968</strain>
    </source>
</reference>
<proteinExistence type="predicted"/>
<feature type="transmembrane region" description="Helical" evidence="8">
    <location>
        <begin position="142"/>
        <end position="162"/>
    </location>
</feature>
<dbReference type="PROSITE" id="PS50850">
    <property type="entry name" value="MFS"/>
    <property type="match status" value="1"/>
</dbReference>
<dbReference type="Gene3D" id="1.20.1250.20">
    <property type="entry name" value="MFS general substrate transporter like domains"/>
    <property type="match status" value="1"/>
</dbReference>
<dbReference type="EMBL" id="KN847493">
    <property type="protein sequence ID" value="KIW18013.1"/>
    <property type="molecule type" value="Genomic_DNA"/>
</dbReference>
<dbReference type="Pfam" id="PF07690">
    <property type="entry name" value="MFS_1"/>
    <property type="match status" value="1"/>
</dbReference>
<evidence type="ECO:0000313" key="10">
    <source>
        <dbReference type="EMBL" id="KIW18013.1"/>
    </source>
</evidence>
<evidence type="ECO:0000313" key="11">
    <source>
        <dbReference type="Proteomes" id="UP000053328"/>
    </source>
</evidence>
<sequence>MEKMVKEVSVDTATSADDHGVGTSTTIYIDPAREAAVRRKFDIYVVPVSVIYLVLSTLDRNNLGNARVFGFDEDVGLKGGQFGNIQTLSSVCTVLFEVPWVLATRRWGAKKAIGTAFILWSICTLGTAFVQTYGQTIACRMLLNAAEAGLAQAFAFLFSTIYPRELAGKRIMTTNLAQCISGAFGGLFAYAVQTMGSRHGFAAWRWLFIIEFGITVVICGVGLFFLPGEVEKAWFLDEEEKETMRLKKQRDYMIRGEEKFERKWIKVALTDPFVWLLGLAFFTSSVAINGFGVFLPTIISGLGFASLKVNYMTIPVYVLGAISLSIQVWYSDKIKKRAVFIVGCCIPVAVGYLMCVWSKNPDVGYAGMFVLVIGLYPISTLAVTWITTNLAPDTKRAIGQPFAYSLANVSNLISGQLYPTQQGPRYIPGNAISAGLTIVAGFLYASCWFLLRRRNAQKAKLIAEGATTNDVIVVDGLRRSALESHANVAFASSVDANSRTWGVQEGQSQGPVVPGKSFDLALQRRVQGSCISTSRSVEDDVAEQFRKRATYLECILKHYAPELDFGTESLRQKAHSLVSEEADPTQAAEGSPSSASNGDITIQDESCTINAVNENIAHYSGEFSYWNFSMRLNNQVKDLMVSHHKTISAKLQDIPHYWRVEQLGSGSPAVSEASSNLPPLQIAQFLVHIFLKHAMSNYYYFDSQWLSEKLSLTYGQSQELASKDAGVLAIILGVLAVGTQYAHLDSPRGASGKISSQRHSDDELGAAFYQQAVRMLPEVIHLGSVESVQGCLLFGLYALPIDASGIGYIYLNLAIKFAMQNGMHRRAPEHIFSREILDRRNKLWWTVYCLEKKISIYHGRPISIRPSDIDADLPCADTEAEAISETMSEASSLLIMIKLMDYLGKFADDISMLRTSPRSQTPGILSRLISKRDKLKLWWDTLSLRKRPLSRPNIHLQLEICLLRMFIGRPFLAGRDVPGLTPNFGSEEPRVPRKSPNTTDNRWEQQSRRKSRTSTLVDDCVAAATEAIDLCQNLRDNGGGLATMSYTEYSSCRASLLVLIAFCIRTQTIQYYNHQQRGLEMIRDMAAAGESARHEVLLIEALGRAVKRLHQLHLKMQSHNTSHQRPEVDYDRFKQWGAAWKAGRSTEELERRQGQVGLSNNQSQSTDRMDREDRDSRDATYDADSATNNLRHGPAHVPSNVSDFFAPDELPAVMDHGFFNWDSAFPGPNSFYEQSERQLLENFLSIPEDEFQFSTVFDSGQHMAAFSTINPGQNQEFH</sequence>
<keyword evidence="3 8" id="KW-0812">Transmembrane</keyword>
<accession>A0A0D2BGD1</accession>
<gene>
    <name evidence="10" type="ORF">PV08_02300</name>
</gene>
<dbReference type="GO" id="GO:0022857">
    <property type="term" value="F:transmembrane transporter activity"/>
    <property type="evidence" value="ECO:0007669"/>
    <property type="project" value="InterPro"/>
</dbReference>
<dbReference type="AlphaFoldDB" id="A0A0D2BGD1"/>
<feature type="transmembrane region" description="Helical" evidence="8">
    <location>
        <begin position="431"/>
        <end position="451"/>
    </location>
</feature>
<feature type="transmembrane region" description="Helical" evidence="8">
    <location>
        <begin position="174"/>
        <end position="192"/>
    </location>
</feature>
<dbReference type="CDD" id="cd12148">
    <property type="entry name" value="fungal_TF_MHR"/>
    <property type="match status" value="1"/>
</dbReference>
<evidence type="ECO:0000256" key="4">
    <source>
        <dbReference type="ARBA" id="ARBA00022989"/>
    </source>
</evidence>
<dbReference type="InterPro" id="IPR011701">
    <property type="entry name" value="MFS"/>
</dbReference>
<evidence type="ECO:0000256" key="5">
    <source>
        <dbReference type="ARBA" id="ARBA00023136"/>
    </source>
</evidence>
<feature type="domain" description="Major facilitator superfamily (MFS) profile" evidence="9">
    <location>
        <begin position="45"/>
        <end position="458"/>
    </location>
</feature>
<keyword evidence="5 8" id="KW-0472">Membrane</keyword>
<feature type="compositionally biased region" description="Polar residues" evidence="7">
    <location>
        <begin position="591"/>
        <end position="600"/>
    </location>
</feature>
<feature type="transmembrane region" description="Helical" evidence="8">
    <location>
        <begin position="273"/>
        <end position="299"/>
    </location>
</feature>
<dbReference type="InterPro" id="IPR036259">
    <property type="entry name" value="MFS_trans_sf"/>
</dbReference>
<dbReference type="RefSeq" id="XP_016238229.1">
    <property type="nucleotide sequence ID" value="XM_016376659.1"/>
</dbReference>
<dbReference type="GeneID" id="27329383"/>
<dbReference type="GO" id="GO:0016020">
    <property type="term" value="C:membrane"/>
    <property type="evidence" value="ECO:0007669"/>
    <property type="project" value="UniProtKB-SubCell"/>
</dbReference>
<evidence type="ECO:0000256" key="2">
    <source>
        <dbReference type="ARBA" id="ARBA00022448"/>
    </source>
</evidence>
<keyword evidence="6" id="KW-0539">Nucleus</keyword>
<keyword evidence="4 8" id="KW-1133">Transmembrane helix</keyword>
<feature type="region of interest" description="Disordered" evidence="7">
    <location>
        <begin position="982"/>
        <end position="1010"/>
    </location>
</feature>
<feature type="compositionally biased region" description="Basic and acidic residues" evidence="7">
    <location>
        <begin position="1167"/>
        <end position="1180"/>
    </location>
</feature>
<dbReference type="Pfam" id="PF04082">
    <property type="entry name" value="Fungal_trans"/>
    <property type="match status" value="1"/>
</dbReference>
<feature type="compositionally biased region" description="Polar residues" evidence="7">
    <location>
        <begin position="1156"/>
        <end position="1166"/>
    </location>
</feature>
<evidence type="ECO:0000256" key="8">
    <source>
        <dbReference type="SAM" id="Phobius"/>
    </source>
</evidence>
<feature type="transmembrane region" description="Helical" evidence="8">
    <location>
        <begin position="112"/>
        <end position="130"/>
    </location>
</feature>
<dbReference type="Proteomes" id="UP000053328">
    <property type="component" value="Unassembled WGS sequence"/>
</dbReference>
<dbReference type="FunFam" id="1.20.1250.20:FF:000013">
    <property type="entry name" value="MFS general substrate transporter"/>
    <property type="match status" value="1"/>
</dbReference>
<keyword evidence="11" id="KW-1185">Reference proteome</keyword>
<dbReference type="InterPro" id="IPR020846">
    <property type="entry name" value="MFS_dom"/>
</dbReference>
<dbReference type="VEuPathDB" id="FungiDB:PV08_02300"/>
<dbReference type="InterPro" id="IPR007219">
    <property type="entry name" value="XnlR_reg_dom"/>
</dbReference>
<evidence type="ECO:0000259" key="9">
    <source>
        <dbReference type="PROSITE" id="PS50850"/>
    </source>
</evidence>
<dbReference type="SUPFAM" id="SSF103473">
    <property type="entry name" value="MFS general substrate transporter"/>
    <property type="match status" value="1"/>
</dbReference>
<name>A0A0D2BGD1_9EURO</name>
<feature type="region of interest" description="Disordered" evidence="7">
    <location>
        <begin position="1149"/>
        <end position="1197"/>
    </location>
</feature>
<protein>
    <recommendedName>
        <fullName evidence="9">Major facilitator superfamily (MFS) profile domain-containing protein</fullName>
    </recommendedName>
</protein>
<dbReference type="GO" id="GO:0008270">
    <property type="term" value="F:zinc ion binding"/>
    <property type="evidence" value="ECO:0007669"/>
    <property type="project" value="InterPro"/>
</dbReference>
<dbReference type="OrthoDB" id="3266505at2759"/>
<dbReference type="SMART" id="SM00906">
    <property type="entry name" value="Fungal_trans"/>
    <property type="match status" value="1"/>
</dbReference>
<dbReference type="PANTHER" id="PTHR43791">
    <property type="entry name" value="PERMEASE-RELATED"/>
    <property type="match status" value="1"/>
</dbReference>
<evidence type="ECO:0000256" key="6">
    <source>
        <dbReference type="ARBA" id="ARBA00023242"/>
    </source>
</evidence>
<feature type="region of interest" description="Disordered" evidence="7">
    <location>
        <begin position="574"/>
        <end position="600"/>
    </location>
</feature>
<organism evidence="10 11">
    <name type="scientific">Exophiala spinifera</name>
    <dbReference type="NCBI Taxonomy" id="91928"/>
    <lineage>
        <taxon>Eukaryota</taxon>
        <taxon>Fungi</taxon>
        <taxon>Dikarya</taxon>
        <taxon>Ascomycota</taxon>
        <taxon>Pezizomycotina</taxon>
        <taxon>Eurotiomycetes</taxon>
        <taxon>Chaetothyriomycetidae</taxon>
        <taxon>Chaetothyriales</taxon>
        <taxon>Herpotrichiellaceae</taxon>
        <taxon>Exophiala</taxon>
    </lineage>
</organism>
<feature type="transmembrane region" description="Helical" evidence="8">
    <location>
        <begin position="338"/>
        <end position="359"/>
    </location>
</feature>
<comment type="subcellular location">
    <subcellularLocation>
        <location evidence="1">Membrane</location>
        <topology evidence="1">Multi-pass membrane protein</topology>
    </subcellularLocation>
</comment>
<evidence type="ECO:0000256" key="3">
    <source>
        <dbReference type="ARBA" id="ARBA00022692"/>
    </source>
</evidence>
<dbReference type="HOGENOM" id="CLU_263318_0_0_1"/>